<evidence type="ECO:0000313" key="2">
    <source>
        <dbReference type="EnsemblPlants" id="PAC:32984855.CDS.1"/>
    </source>
</evidence>
<gene>
    <name evidence="1" type="ORF">PHYPA_021132</name>
</gene>
<dbReference type="EnsemblPlants" id="Pp3c16_17492V3.1">
    <property type="protein sequence ID" value="PAC:32984855.CDS.1"/>
    <property type="gene ID" value="Pp3c16_17492"/>
</dbReference>
<keyword evidence="3" id="KW-1185">Reference proteome</keyword>
<evidence type="ECO:0000313" key="1">
    <source>
        <dbReference type="EMBL" id="PNR38021.1"/>
    </source>
</evidence>
<dbReference type="Gramene" id="Pp3c16_17492V3.1">
    <property type="protein sequence ID" value="PAC:32984855.CDS.1"/>
    <property type="gene ID" value="Pp3c16_17492"/>
</dbReference>
<sequence length="143" mass="15720">MIQCPLYTTITVLLFILTLHCYPIGFLNLTIHYTLYHHSSCPLSLHHATPPSNQSAPSALTNQATKPALMEPSVVFCTPSFLLHALASSATPSLPSLVCFLPSFHHHTKHHQQLRAISHTHLSHSCIHSFQPTIKASKGREGG</sequence>
<name>A0A2K1J915_PHYPA</name>
<reference evidence="2" key="3">
    <citation type="submission" date="2020-12" db="UniProtKB">
        <authorList>
            <consortium name="EnsemblPlants"/>
        </authorList>
    </citation>
    <scope>IDENTIFICATION</scope>
</reference>
<organism evidence="1">
    <name type="scientific">Physcomitrium patens</name>
    <name type="common">Spreading-leaved earth moss</name>
    <name type="synonym">Physcomitrella patens</name>
    <dbReference type="NCBI Taxonomy" id="3218"/>
    <lineage>
        <taxon>Eukaryota</taxon>
        <taxon>Viridiplantae</taxon>
        <taxon>Streptophyta</taxon>
        <taxon>Embryophyta</taxon>
        <taxon>Bryophyta</taxon>
        <taxon>Bryophytina</taxon>
        <taxon>Bryopsida</taxon>
        <taxon>Funariidae</taxon>
        <taxon>Funariales</taxon>
        <taxon>Funariaceae</taxon>
        <taxon>Physcomitrium</taxon>
    </lineage>
</organism>
<accession>A0A2K1J915</accession>
<dbReference type="AlphaFoldDB" id="A0A2K1J915"/>
<dbReference type="Proteomes" id="UP000006727">
    <property type="component" value="Chromosome 16"/>
</dbReference>
<protein>
    <submittedName>
        <fullName evidence="1 2">Uncharacterized protein</fullName>
    </submittedName>
</protein>
<dbReference type="InParanoid" id="A0A2K1J915"/>
<evidence type="ECO:0000313" key="3">
    <source>
        <dbReference type="Proteomes" id="UP000006727"/>
    </source>
</evidence>
<reference evidence="1 3" key="2">
    <citation type="journal article" date="2018" name="Plant J.">
        <title>The Physcomitrella patens chromosome-scale assembly reveals moss genome structure and evolution.</title>
        <authorList>
            <person name="Lang D."/>
            <person name="Ullrich K.K."/>
            <person name="Murat F."/>
            <person name="Fuchs J."/>
            <person name="Jenkins J."/>
            <person name="Haas F.B."/>
            <person name="Piednoel M."/>
            <person name="Gundlach H."/>
            <person name="Van Bel M."/>
            <person name="Meyberg R."/>
            <person name="Vives C."/>
            <person name="Morata J."/>
            <person name="Symeonidi A."/>
            <person name="Hiss M."/>
            <person name="Muchero W."/>
            <person name="Kamisugi Y."/>
            <person name="Saleh O."/>
            <person name="Blanc G."/>
            <person name="Decker E.L."/>
            <person name="van Gessel N."/>
            <person name="Grimwood J."/>
            <person name="Hayes R.D."/>
            <person name="Graham S.W."/>
            <person name="Gunter L.E."/>
            <person name="McDaniel S.F."/>
            <person name="Hoernstein S.N.W."/>
            <person name="Larsson A."/>
            <person name="Li F.W."/>
            <person name="Perroud P.F."/>
            <person name="Phillips J."/>
            <person name="Ranjan P."/>
            <person name="Rokshar D.S."/>
            <person name="Rothfels C.J."/>
            <person name="Schneider L."/>
            <person name="Shu S."/>
            <person name="Stevenson D.W."/>
            <person name="Thummler F."/>
            <person name="Tillich M."/>
            <person name="Villarreal Aguilar J.C."/>
            <person name="Widiez T."/>
            <person name="Wong G.K."/>
            <person name="Wymore A."/>
            <person name="Zhang Y."/>
            <person name="Zimmer A.D."/>
            <person name="Quatrano R.S."/>
            <person name="Mayer K.F.X."/>
            <person name="Goodstein D."/>
            <person name="Casacuberta J.M."/>
            <person name="Vandepoele K."/>
            <person name="Reski R."/>
            <person name="Cuming A.C."/>
            <person name="Tuskan G.A."/>
            <person name="Maumus F."/>
            <person name="Salse J."/>
            <person name="Schmutz J."/>
            <person name="Rensing S.A."/>
        </authorList>
    </citation>
    <scope>NUCLEOTIDE SEQUENCE [LARGE SCALE GENOMIC DNA]</scope>
    <source>
        <strain evidence="2 3">cv. Gransden 2004</strain>
    </source>
</reference>
<proteinExistence type="predicted"/>
<dbReference type="EMBL" id="ABEU02000016">
    <property type="protein sequence ID" value="PNR38021.1"/>
    <property type="molecule type" value="Genomic_DNA"/>
</dbReference>
<reference evidence="1 3" key="1">
    <citation type="journal article" date="2008" name="Science">
        <title>The Physcomitrella genome reveals evolutionary insights into the conquest of land by plants.</title>
        <authorList>
            <person name="Rensing S."/>
            <person name="Lang D."/>
            <person name="Zimmer A."/>
            <person name="Terry A."/>
            <person name="Salamov A."/>
            <person name="Shapiro H."/>
            <person name="Nishiyama T."/>
            <person name="Perroud P.-F."/>
            <person name="Lindquist E."/>
            <person name="Kamisugi Y."/>
            <person name="Tanahashi T."/>
            <person name="Sakakibara K."/>
            <person name="Fujita T."/>
            <person name="Oishi K."/>
            <person name="Shin-I T."/>
            <person name="Kuroki Y."/>
            <person name="Toyoda A."/>
            <person name="Suzuki Y."/>
            <person name="Hashimoto A."/>
            <person name="Yamaguchi K."/>
            <person name="Sugano A."/>
            <person name="Kohara Y."/>
            <person name="Fujiyama A."/>
            <person name="Anterola A."/>
            <person name="Aoki S."/>
            <person name="Ashton N."/>
            <person name="Barbazuk W.B."/>
            <person name="Barker E."/>
            <person name="Bennetzen J."/>
            <person name="Bezanilla M."/>
            <person name="Blankenship R."/>
            <person name="Cho S.H."/>
            <person name="Dutcher S."/>
            <person name="Estelle M."/>
            <person name="Fawcett J.A."/>
            <person name="Gundlach H."/>
            <person name="Hanada K."/>
            <person name="Heyl A."/>
            <person name="Hicks K.A."/>
            <person name="Hugh J."/>
            <person name="Lohr M."/>
            <person name="Mayer K."/>
            <person name="Melkozernov A."/>
            <person name="Murata T."/>
            <person name="Nelson D."/>
            <person name="Pils B."/>
            <person name="Prigge M."/>
            <person name="Reiss B."/>
            <person name="Renner T."/>
            <person name="Rombauts S."/>
            <person name="Rushton P."/>
            <person name="Sanderfoot A."/>
            <person name="Schween G."/>
            <person name="Shiu S.-H."/>
            <person name="Stueber K."/>
            <person name="Theodoulou F.L."/>
            <person name="Tu H."/>
            <person name="Van de Peer Y."/>
            <person name="Verrier P.J."/>
            <person name="Waters E."/>
            <person name="Wood A."/>
            <person name="Yang L."/>
            <person name="Cove D."/>
            <person name="Cuming A."/>
            <person name="Hasebe M."/>
            <person name="Lucas S."/>
            <person name="Mishler D.B."/>
            <person name="Reski R."/>
            <person name="Grigoriev I."/>
            <person name="Quatrano R.S."/>
            <person name="Boore J.L."/>
        </authorList>
    </citation>
    <scope>NUCLEOTIDE SEQUENCE [LARGE SCALE GENOMIC DNA]</scope>
    <source>
        <strain evidence="2 3">cv. Gransden 2004</strain>
    </source>
</reference>